<dbReference type="GO" id="GO:0006644">
    <property type="term" value="P:phospholipid metabolic process"/>
    <property type="evidence" value="ECO:0007669"/>
    <property type="project" value="InterPro"/>
</dbReference>
<evidence type="ECO:0000313" key="2">
    <source>
        <dbReference type="Proteomes" id="UP000485058"/>
    </source>
</evidence>
<reference evidence="1 2" key="1">
    <citation type="submission" date="2020-02" db="EMBL/GenBank/DDBJ databases">
        <title>Draft genome sequence of Haematococcus lacustris strain NIES-144.</title>
        <authorList>
            <person name="Morimoto D."/>
            <person name="Nakagawa S."/>
            <person name="Yoshida T."/>
            <person name="Sawayama S."/>
        </authorList>
    </citation>
    <scope>NUCLEOTIDE SEQUENCE [LARGE SCALE GENOMIC DNA]</scope>
    <source>
        <strain evidence="1 2">NIES-144</strain>
    </source>
</reference>
<dbReference type="GO" id="GO:0004623">
    <property type="term" value="F:phospholipase A2 activity"/>
    <property type="evidence" value="ECO:0007669"/>
    <property type="project" value="InterPro"/>
</dbReference>
<name>A0A699YII0_HAELA</name>
<dbReference type="Proteomes" id="UP000485058">
    <property type="component" value="Unassembled WGS sequence"/>
</dbReference>
<accession>A0A699YII0</accession>
<sequence length="279" mass="30850">MQPERGIFCAHRTARTPQCKALRAMEQQISNMVCKSTRGNAFEDEMHRNIITEPVHCKHVGAMALKLASRHCQCPHSVRHRLPIAMCRICDDKGFHHRDRQLRLHNALNLHYCPSTLPLQATAPAHPKRSVQVLSVALDGGMVRHTAILVIVLASALIDASNCARQCHEIDCDKASIRYGKFCGIGHGGCLDDCVEATGMLAANGCHAAFIKCLNKQQRSGKQGFSTMCPYDLVIPTMRQGIELAMQFTSLRHITITPQAVLQKHLAASLWRFGGVGRC</sequence>
<dbReference type="InterPro" id="IPR036444">
    <property type="entry name" value="PLipase_A2_dom_sf"/>
</dbReference>
<dbReference type="AlphaFoldDB" id="A0A699YII0"/>
<proteinExistence type="predicted"/>
<comment type="caution">
    <text evidence="1">The sequence shown here is derived from an EMBL/GenBank/DDBJ whole genome shotgun (WGS) entry which is preliminary data.</text>
</comment>
<organism evidence="1 2">
    <name type="scientific">Haematococcus lacustris</name>
    <name type="common">Green alga</name>
    <name type="synonym">Haematococcus pluvialis</name>
    <dbReference type="NCBI Taxonomy" id="44745"/>
    <lineage>
        <taxon>Eukaryota</taxon>
        <taxon>Viridiplantae</taxon>
        <taxon>Chlorophyta</taxon>
        <taxon>core chlorophytes</taxon>
        <taxon>Chlorophyceae</taxon>
        <taxon>CS clade</taxon>
        <taxon>Chlamydomonadales</taxon>
        <taxon>Haematococcaceae</taxon>
        <taxon>Haematococcus</taxon>
    </lineage>
</organism>
<dbReference type="EMBL" id="BLLF01000109">
    <property type="protein sequence ID" value="GFH07688.1"/>
    <property type="molecule type" value="Genomic_DNA"/>
</dbReference>
<keyword evidence="2" id="KW-1185">Reference proteome</keyword>
<dbReference type="GO" id="GO:0050482">
    <property type="term" value="P:arachidonate secretion"/>
    <property type="evidence" value="ECO:0007669"/>
    <property type="project" value="InterPro"/>
</dbReference>
<gene>
    <name evidence="1" type="ORF">HaLaN_02521</name>
</gene>
<dbReference type="Gene3D" id="1.20.90.10">
    <property type="entry name" value="Phospholipase A2 domain"/>
    <property type="match status" value="1"/>
</dbReference>
<protein>
    <submittedName>
        <fullName evidence="1">Uncharacterized protein</fullName>
    </submittedName>
</protein>
<evidence type="ECO:0000313" key="1">
    <source>
        <dbReference type="EMBL" id="GFH07688.1"/>
    </source>
</evidence>